<name>A0A183KE74_9TREM</name>
<keyword evidence="2" id="KW-1185">Reference proteome</keyword>
<dbReference type="AlphaFoldDB" id="A0A183KE74"/>
<evidence type="ECO:0000313" key="2">
    <source>
        <dbReference type="Proteomes" id="UP000279833"/>
    </source>
</evidence>
<accession>A0A183KE74</accession>
<dbReference type="EMBL" id="UZAK01035779">
    <property type="protein sequence ID" value="VDP52190.1"/>
    <property type="molecule type" value="Genomic_DNA"/>
</dbReference>
<gene>
    <name evidence="1" type="ORF">SCUD_LOCUS13317</name>
</gene>
<organism evidence="3">
    <name type="scientific">Schistosoma curassoni</name>
    <dbReference type="NCBI Taxonomy" id="6186"/>
    <lineage>
        <taxon>Eukaryota</taxon>
        <taxon>Metazoa</taxon>
        <taxon>Spiralia</taxon>
        <taxon>Lophotrochozoa</taxon>
        <taxon>Platyhelminthes</taxon>
        <taxon>Trematoda</taxon>
        <taxon>Digenea</taxon>
        <taxon>Strigeidida</taxon>
        <taxon>Schistosomatoidea</taxon>
        <taxon>Schistosomatidae</taxon>
        <taxon>Schistosoma</taxon>
    </lineage>
</organism>
<dbReference type="Proteomes" id="UP000279833">
    <property type="component" value="Unassembled WGS sequence"/>
</dbReference>
<reference evidence="1 2" key="2">
    <citation type="submission" date="2018-11" db="EMBL/GenBank/DDBJ databases">
        <authorList>
            <consortium name="Pathogen Informatics"/>
        </authorList>
    </citation>
    <scope>NUCLEOTIDE SEQUENCE [LARGE SCALE GENOMIC DNA]</scope>
    <source>
        <strain evidence="1">Dakar</strain>
        <strain evidence="2">Dakar, Senegal</strain>
    </source>
</reference>
<proteinExistence type="predicted"/>
<evidence type="ECO:0000313" key="3">
    <source>
        <dbReference type="WBParaSite" id="SCUD_0001332001-mRNA-1"/>
    </source>
</evidence>
<protein>
    <submittedName>
        <fullName evidence="3">Transmembrane protein</fullName>
    </submittedName>
</protein>
<evidence type="ECO:0000313" key="1">
    <source>
        <dbReference type="EMBL" id="VDP52190.1"/>
    </source>
</evidence>
<reference evidence="3" key="1">
    <citation type="submission" date="2016-06" db="UniProtKB">
        <authorList>
            <consortium name="WormBaseParasite"/>
        </authorList>
    </citation>
    <scope>IDENTIFICATION</scope>
</reference>
<sequence length="123" mass="14060">MWAFISVSSGFALYYLSGLTSQIYDENNHLVDDTEIGLPVSEDRGRKSLGFHFNSSILVVWMFQLIFTTPTNQFVFDICSSSVDHLDIYGKSRAFKSEMAINEIQDEHFILLGTRQLDEPLLE</sequence>
<dbReference type="WBParaSite" id="SCUD_0001332001-mRNA-1">
    <property type="protein sequence ID" value="SCUD_0001332001-mRNA-1"/>
    <property type="gene ID" value="SCUD_0001332001"/>
</dbReference>